<evidence type="ECO:0000256" key="1">
    <source>
        <dbReference type="SAM" id="Coils"/>
    </source>
</evidence>
<feature type="region of interest" description="Disordered" evidence="2">
    <location>
        <begin position="64"/>
        <end position="91"/>
    </location>
</feature>
<dbReference type="Proteomes" id="UP000824242">
    <property type="component" value="Unassembled WGS sequence"/>
</dbReference>
<proteinExistence type="predicted"/>
<name>A0A9D1DFF1_9FIRM</name>
<accession>A0A9D1DFF1</accession>
<gene>
    <name evidence="3" type="ORF">IAB89_08470</name>
</gene>
<dbReference type="EMBL" id="DVGZ01000091">
    <property type="protein sequence ID" value="HIR47668.1"/>
    <property type="molecule type" value="Genomic_DNA"/>
</dbReference>
<sequence>MSESEGKRVRRSAEERAAEIDTKVEALRQSITDQETKKQEAVAAFDEKIASIRERIKALEAKKKEILAPKQPRKRRKSKKQKLQEIVQQAQKSGLKPEEIAELLGIQLEE</sequence>
<evidence type="ECO:0000313" key="4">
    <source>
        <dbReference type="Proteomes" id="UP000824242"/>
    </source>
</evidence>
<dbReference type="AlphaFoldDB" id="A0A9D1DFF1"/>
<organism evidence="3 4">
    <name type="scientific">Candidatus Caccousia avicola</name>
    <dbReference type="NCBI Taxonomy" id="2840721"/>
    <lineage>
        <taxon>Bacteria</taxon>
        <taxon>Bacillati</taxon>
        <taxon>Bacillota</taxon>
        <taxon>Clostridia</taxon>
        <taxon>Eubacteriales</taxon>
        <taxon>Oscillospiraceae</taxon>
        <taxon>Oscillospiraceae incertae sedis</taxon>
        <taxon>Candidatus Caccousia</taxon>
    </lineage>
</organism>
<keyword evidence="1" id="KW-0175">Coiled coil</keyword>
<comment type="caution">
    <text evidence="3">The sequence shown here is derived from an EMBL/GenBank/DDBJ whole genome shotgun (WGS) entry which is preliminary data.</text>
</comment>
<protein>
    <submittedName>
        <fullName evidence="3">Uncharacterized protein</fullName>
    </submittedName>
</protein>
<reference evidence="3" key="2">
    <citation type="journal article" date="2021" name="PeerJ">
        <title>Extensive microbial diversity within the chicken gut microbiome revealed by metagenomics and culture.</title>
        <authorList>
            <person name="Gilroy R."/>
            <person name="Ravi A."/>
            <person name="Getino M."/>
            <person name="Pursley I."/>
            <person name="Horton D.L."/>
            <person name="Alikhan N.F."/>
            <person name="Baker D."/>
            <person name="Gharbi K."/>
            <person name="Hall N."/>
            <person name="Watson M."/>
            <person name="Adriaenssens E.M."/>
            <person name="Foster-Nyarko E."/>
            <person name="Jarju S."/>
            <person name="Secka A."/>
            <person name="Antonio M."/>
            <person name="Oren A."/>
            <person name="Chaudhuri R.R."/>
            <person name="La Ragione R."/>
            <person name="Hildebrand F."/>
            <person name="Pallen M.J."/>
        </authorList>
    </citation>
    <scope>NUCLEOTIDE SEQUENCE</scope>
    <source>
        <strain evidence="3">ChiSxjej1B13-7958</strain>
    </source>
</reference>
<evidence type="ECO:0000256" key="2">
    <source>
        <dbReference type="SAM" id="MobiDB-lite"/>
    </source>
</evidence>
<evidence type="ECO:0000313" key="3">
    <source>
        <dbReference type="EMBL" id="HIR47668.1"/>
    </source>
</evidence>
<feature type="compositionally biased region" description="Basic residues" evidence="2">
    <location>
        <begin position="71"/>
        <end position="81"/>
    </location>
</feature>
<reference evidence="3" key="1">
    <citation type="submission" date="2020-10" db="EMBL/GenBank/DDBJ databases">
        <authorList>
            <person name="Gilroy R."/>
        </authorList>
    </citation>
    <scope>NUCLEOTIDE SEQUENCE</scope>
    <source>
        <strain evidence="3">ChiSxjej1B13-7958</strain>
    </source>
</reference>
<feature type="coiled-coil region" evidence="1">
    <location>
        <begin position="10"/>
        <end position="62"/>
    </location>
</feature>